<evidence type="ECO:0000256" key="1">
    <source>
        <dbReference type="SAM" id="Phobius"/>
    </source>
</evidence>
<evidence type="ECO:0000313" key="3">
    <source>
        <dbReference type="EMBL" id="MVT26092.1"/>
    </source>
</evidence>
<feature type="transmembrane region" description="Helical" evidence="1">
    <location>
        <begin position="143"/>
        <end position="168"/>
    </location>
</feature>
<dbReference type="Proteomes" id="UP000460157">
    <property type="component" value="Unassembled WGS sequence"/>
</dbReference>
<dbReference type="AlphaFoldDB" id="A0A7K1UI90"/>
<keyword evidence="1" id="KW-0472">Membrane</keyword>
<feature type="domain" description="DUF1468" evidence="2">
    <location>
        <begin position="17"/>
        <end position="169"/>
    </location>
</feature>
<feature type="transmembrane region" description="Helical" evidence="1">
    <location>
        <begin position="45"/>
        <end position="66"/>
    </location>
</feature>
<protein>
    <recommendedName>
        <fullName evidence="2">DUF1468 domain-containing protein</fullName>
    </recommendedName>
</protein>
<evidence type="ECO:0000313" key="4">
    <source>
        <dbReference type="Proteomes" id="UP000460157"/>
    </source>
</evidence>
<organism evidence="3 4">
    <name type="scientific">Nesterenkonia alkaliphila</name>
    <dbReference type="NCBI Taxonomy" id="1463631"/>
    <lineage>
        <taxon>Bacteria</taxon>
        <taxon>Bacillati</taxon>
        <taxon>Actinomycetota</taxon>
        <taxon>Actinomycetes</taxon>
        <taxon>Micrococcales</taxon>
        <taxon>Micrococcaceae</taxon>
        <taxon>Nesterenkonia</taxon>
    </lineage>
</organism>
<feature type="transmembrane region" description="Helical" evidence="1">
    <location>
        <begin position="12"/>
        <end position="33"/>
    </location>
</feature>
<gene>
    <name evidence="3" type="ORF">GNZ21_06935</name>
</gene>
<keyword evidence="4" id="KW-1185">Reference proteome</keyword>
<comment type="caution">
    <text evidence="3">The sequence shown here is derived from an EMBL/GenBank/DDBJ whole genome shotgun (WGS) entry which is preliminary data.</text>
</comment>
<dbReference type="RefSeq" id="WP_157322720.1">
    <property type="nucleotide sequence ID" value="NZ_BMFX01000002.1"/>
</dbReference>
<proteinExistence type="predicted"/>
<evidence type="ECO:0000259" key="2">
    <source>
        <dbReference type="Pfam" id="PF07331"/>
    </source>
</evidence>
<dbReference type="EMBL" id="WRPM01000048">
    <property type="protein sequence ID" value="MVT26092.1"/>
    <property type="molecule type" value="Genomic_DNA"/>
</dbReference>
<sequence length="183" mass="19269">MKVSPRARKLSVEQLIWLGLGMAALAAVFIGVPSSSATALQTPRFWPAAAAGVMIAAGLLIALSALRDRGRLPPATAESAATSLGPTQQAEEPEPDVLRKHNHLILIAIIAAYVAALPYLGYVVATAMMAWGLAWATGVRKVLTATLASLTYVALTTVIFGVLMNVALPRGRGPFVDINSFFF</sequence>
<feature type="transmembrane region" description="Helical" evidence="1">
    <location>
        <begin position="104"/>
        <end position="131"/>
    </location>
</feature>
<accession>A0A7K1UI90</accession>
<dbReference type="Pfam" id="PF07331">
    <property type="entry name" value="TctB"/>
    <property type="match status" value="1"/>
</dbReference>
<keyword evidence="1" id="KW-0812">Transmembrane</keyword>
<dbReference type="OrthoDB" id="7950028at2"/>
<dbReference type="InterPro" id="IPR009936">
    <property type="entry name" value="DUF1468"/>
</dbReference>
<reference evidence="3 4" key="1">
    <citation type="submission" date="2019-12" db="EMBL/GenBank/DDBJ databases">
        <title>Nesterenkonia muleiensis sp. nov., a novel actinobacterium isolated from sap of Populus euphratica.</title>
        <authorList>
            <person name="Wang R."/>
        </authorList>
    </citation>
    <scope>NUCLEOTIDE SEQUENCE [LARGE SCALE GENOMIC DNA]</scope>
    <source>
        <strain evidence="3 4">F10</strain>
    </source>
</reference>
<name>A0A7K1UI90_9MICC</name>
<keyword evidence="1" id="KW-1133">Transmembrane helix</keyword>